<dbReference type="PROSITE" id="PS51257">
    <property type="entry name" value="PROKAR_LIPOPROTEIN"/>
    <property type="match status" value="1"/>
</dbReference>
<dbReference type="STRING" id="947013.SAMN04488109_0873"/>
<name>A0A1M5KWC5_9BACT</name>
<evidence type="ECO:0000313" key="2">
    <source>
        <dbReference type="Proteomes" id="UP000184212"/>
    </source>
</evidence>
<proteinExistence type="predicted"/>
<evidence type="ECO:0000313" key="1">
    <source>
        <dbReference type="EMBL" id="SHG56970.1"/>
    </source>
</evidence>
<accession>A0A1M5KWC5</accession>
<gene>
    <name evidence="1" type="ORF">SAMN04488109_0873</name>
</gene>
<sequence>MPLNVKNYTLILIAGLLISSCAITKPYQNPQHAVYAKILTPYEKSLIDRKGEITKDIELYDPLDMNLWKAMLKGTLRIFKTEDPEVFNFVEIGPWVTMTRGGSHLLTSYHIKDTTLNDSLGNTLSKVVYYEDRLGKYSLEKKYTSRMIHHQLIQHVELFIDTALVSEFDMRILDYEIPKSDSQKRKVVVGVCNDYWEGKLVRTRMYDNEGNLIKESKWE</sequence>
<dbReference type="Proteomes" id="UP000184212">
    <property type="component" value="Unassembled WGS sequence"/>
</dbReference>
<dbReference type="EMBL" id="FQWQ01000001">
    <property type="protein sequence ID" value="SHG56970.1"/>
    <property type="molecule type" value="Genomic_DNA"/>
</dbReference>
<dbReference type="AlphaFoldDB" id="A0A1M5KWC5"/>
<protein>
    <submittedName>
        <fullName evidence="1">Uncharacterized protein</fullName>
    </submittedName>
</protein>
<keyword evidence="2" id="KW-1185">Reference proteome</keyword>
<organism evidence="1 2">
    <name type="scientific">Chryseolinea serpens</name>
    <dbReference type="NCBI Taxonomy" id="947013"/>
    <lineage>
        <taxon>Bacteria</taxon>
        <taxon>Pseudomonadati</taxon>
        <taxon>Bacteroidota</taxon>
        <taxon>Cytophagia</taxon>
        <taxon>Cytophagales</taxon>
        <taxon>Fulvivirgaceae</taxon>
        <taxon>Chryseolinea</taxon>
    </lineage>
</organism>
<reference evidence="1 2" key="1">
    <citation type="submission" date="2016-11" db="EMBL/GenBank/DDBJ databases">
        <authorList>
            <person name="Jaros S."/>
            <person name="Januszkiewicz K."/>
            <person name="Wedrychowicz H."/>
        </authorList>
    </citation>
    <scope>NUCLEOTIDE SEQUENCE [LARGE SCALE GENOMIC DNA]</scope>
    <source>
        <strain evidence="1 2">DSM 24574</strain>
    </source>
</reference>